<accession>A0ABP4VDH1</accession>
<keyword evidence="1" id="KW-1133">Transmembrane helix</keyword>
<sequence>MNDRATRSPGRDEALARRIAVLMRVGTATGTGLLVAGVACLGAGAHRPSAVSLVAGCSVLVLLPLVRLVMMLDDFARRADTRFVVLTAVVIGLVVAGAAVGVAA</sequence>
<gene>
    <name evidence="2" type="ORF">GCM10009809_15060</name>
</gene>
<feature type="transmembrane region" description="Helical" evidence="1">
    <location>
        <begin position="83"/>
        <end position="103"/>
    </location>
</feature>
<dbReference type="EMBL" id="BAAAPM010000003">
    <property type="protein sequence ID" value="GAA1720304.1"/>
    <property type="molecule type" value="Genomic_DNA"/>
</dbReference>
<feature type="transmembrane region" description="Helical" evidence="1">
    <location>
        <begin position="50"/>
        <end position="71"/>
    </location>
</feature>
<comment type="caution">
    <text evidence="2">The sequence shown here is derived from an EMBL/GenBank/DDBJ whole genome shotgun (WGS) entry which is preliminary data.</text>
</comment>
<evidence type="ECO:0008006" key="4">
    <source>
        <dbReference type="Google" id="ProtNLM"/>
    </source>
</evidence>
<evidence type="ECO:0000313" key="3">
    <source>
        <dbReference type="Proteomes" id="UP001501138"/>
    </source>
</evidence>
<keyword evidence="1" id="KW-0812">Transmembrane</keyword>
<dbReference type="RefSeq" id="WP_344247210.1">
    <property type="nucleotide sequence ID" value="NZ_BAAAPM010000003.1"/>
</dbReference>
<name>A0ABP4VDH1_9MICO</name>
<evidence type="ECO:0000313" key="2">
    <source>
        <dbReference type="EMBL" id="GAA1720304.1"/>
    </source>
</evidence>
<dbReference type="Proteomes" id="UP001501138">
    <property type="component" value="Unassembled WGS sequence"/>
</dbReference>
<proteinExistence type="predicted"/>
<organism evidence="2 3">
    <name type="scientific">Isoptericola hypogeus</name>
    <dbReference type="NCBI Taxonomy" id="300179"/>
    <lineage>
        <taxon>Bacteria</taxon>
        <taxon>Bacillati</taxon>
        <taxon>Actinomycetota</taxon>
        <taxon>Actinomycetes</taxon>
        <taxon>Micrococcales</taxon>
        <taxon>Promicromonosporaceae</taxon>
        <taxon>Isoptericola</taxon>
    </lineage>
</organism>
<evidence type="ECO:0000256" key="1">
    <source>
        <dbReference type="SAM" id="Phobius"/>
    </source>
</evidence>
<keyword evidence="3" id="KW-1185">Reference proteome</keyword>
<keyword evidence="1" id="KW-0472">Membrane</keyword>
<feature type="transmembrane region" description="Helical" evidence="1">
    <location>
        <begin position="21"/>
        <end position="44"/>
    </location>
</feature>
<protein>
    <recommendedName>
        <fullName evidence="4">DUF1634 domain-containing protein</fullName>
    </recommendedName>
</protein>
<reference evidence="3" key="1">
    <citation type="journal article" date="2019" name="Int. J. Syst. Evol. Microbiol.">
        <title>The Global Catalogue of Microorganisms (GCM) 10K type strain sequencing project: providing services to taxonomists for standard genome sequencing and annotation.</title>
        <authorList>
            <consortium name="The Broad Institute Genomics Platform"/>
            <consortium name="The Broad Institute Genome Sequencing Center for Infectious Disease"/>
            <person name="Wu L."/>
            <person name="Ma J."/>
        </authorList>
    </citation>
    <scope>NUCLEOTIDE SEQUENCE [LARGE SCALE GENOMIC DNA]</scope>
    <source>
        <strain evidence="3">JCM 15589</strain>
    </source>
</reference>